<dbReference type="AlphaFoldDB" id="A0A7V8NTT5"/>
<reference evidence="4" key="1">
    <citation type="submission" date="2020-06" db="EMBL/GenBank/DDBJ databases">
        <title>Legume-microbial interactions unlock mineral nutrients during tropical forest succession.</title>
        <authorList>
            <person name="Epihov D.Z."/>
        </authorList>
    </citation>
    <scope>NUCLEOTIDE SEQUENCE [LARGE SCALE GENOMIC DNA]</scope>
    <source>
        <strain evidence="4">Pan2503</strain>
    </source>
</reference>
<feature type="region of interest" description="Disordered" evidence="1">
    <location>
        <begin position="285"/>
        <end position="313"/>
    </location>
</feature>
<protein>
    <submittedName>
        <fullName evidence="4">Transposase</fullName>
    </submittedName>
</protein>
<evidence type="ECO:0000259" key="2">
    <source>
        <dbReference type="Pfam" id="PF04986"/>
    </source>
</evidence>
<proteinExistence type="predicted"/>
<dbReference type="GO" id="GO:0003677">
    <property type="term" value="F:DNA binding"/>
    <property type="evidence" value="ECO:0007669"/>
    <property type="project" value="InterPro"/>
</dbReference>
<evidence type="ECO:0000259" key="3">
    <source>
        <dbReference type="Pfam" id="PF14319"/>
    </source>
</evidence>
<dbReference type="PANTHER" id="PTHR37023:SF1">
    <property type="entry name" value="ISSOD25 TRANSPOSASE TNPA_ISSOD25"/>
    <property type="match status" value="1"/>
</dbReference>
<evidence type="ECO:0000256" key="1">
    <source>
        <dbReference type="SAM" id="MobiDB-lite"/>
    </source>
</evidence>
<dbReference type="PANTHER" id="PTHR37023">
    <property type="entry name" value="TRANSPOSASE"/>
    <property type="match status" value="1"/>
</dbReference>
<dbReference type="InterPro" id="IPR007069">
    <property type="entry name" value="Transposase_32"/>
</dbReference>
<sequence length="336" mass="38292">HALGGHLWRCNRCSSEIYSYHSCKNRSCPRCHKDQTERWIAAREAELLACPYFHVTVTVPAELREVLRANQRDGYAALMKATAEAIIELARDRRHVGGTVGVMAVLHTWTQQLVYHPHVHCLVTGGGVSDDGRDWHPARNNFLISTRPLAVLVRAKMRADLAKRRPDLVLPKAAWRKPWVIHCTAWGDGAEAVLRYLARYVFRVAITEGRIVRLDDDGVAIRHKHRASGRWHTTRLNGHEFMRRFLQHVLPKGLHKVRYSGLWHHSRRDHAARARQQLALDHSRVAGPKQEAADPVATARDCSTAPPSPPPRRCPYCKAGHLQHVRMLYPRQVRGP</sequence>
<feature type="domain" description="Transposase zinc-binding" evidence="3">
    <location>
        <begin position="2"/>
        <end position="59"/>
    </location>
</feature>
<name>A0A7V8NTT5_9BACT</name>
<dbReference type="Pfam" id="PF14319">
    <property type="entry name" value="Zn_Tnp_IS91"/>
    <property type="match status" value="1"/>
</dbReference>
<comment type="caution">
    <text evidence="4">The sequence shown here is derived from an EMBL/GenBank/DDBJ whole genome shotgun (WGS) entry which is preliminary data.</text>
</comment>
<dbReference type="GO" id="GO:0006313">
    <property type="term" value="P:DNA transposition"/>
    <property type="evidence" value="ECO:0007669"/>
    <property type="project" value="InterPro"/>
</dbReference>
<accession>A0A7V8NTT5</accession>
<dbReference type="GO" id="GO:0004803">
    <property type="term" value="F:transposase activity"/>
    <property type="evidence" value="ECO:0007669"/>
    <property type="project" value="InterPro"/>
</dbReference>
<organism evidence="4 5">
    <name type="scientific">Candidatus Acidiferrum panamense</name>
    <dbReference type="NCBI Taxonomy" id="2741543"/>
    <lineage>
        <taxon>Bacteria</taxon>
        <taxon>Pseudomonadati</taxon>
        <taxon>Acidobacteriota</taxon>
        <taxon>Terriglobia</taxon>
        <taxon>Candidatus Acidiferrales</taxon>
        <taxon>Candidatus Acidiferrum</taxon>
    </lineage>
</organism>
<evidence type="ECO:0000313" key="5">
    <source>
        <dbReference type="Proteomes" id="UP000567293"/>
    </source>
</evidence>
<evidence type="ECO:0000313" key="4">
    <source>
        <dbReference type="EMBL" id="MBA0087394.1"/>
    </source>
</evidence>
<feature type="non-terminal residue" evidence="4">
    <location>
        <position position="1"/>
    </location>
</feature>
<dbReference type="Pfam" id="PF04986">
    <property type="entry name" value="Y2_Tnp"/>
    <property type="match status" value="1"/>
</dbReference>
<dbReference type="Proteomes" id="UP000567293">
    <property type="component" value="Unassembled WGS sequence"/>
</dbReference>
<keyword evidence="5" id="KW-1185">Reference proteome</keyword>
<dbReference type="EMBL" id="JACDQQ010001983">
    <property type="protein sequence ID" value="MBA0087394.1"/>
    <property type="molecule type" value="Genomic_DNA"/>
</dbReference>
<gene>
    <name evidence="4" type="ORF">HRJ53_20610</name>
</gene>
<dbReference type="InterPro" id="IPR026889">
    <property type="entry name" value="Zn_Tnp"/>
</dbReference>
<feature type="domain" description="Transposase IS801/IS1294" evidence="2">
    <location>
        <begin position="101"/>
        <end position="268"/>
    </location>
</feature>